<name>A0AB36NYG7_9FLAO</name>
<dbReference type="InterPro" id="IPR022385">
    <property type="entry name" value="Rhs_assc_core"/>
</dbReference>
<evidence type="ECO:0000313" key="4">
    <source>
        <dbReference type="Proteomes" id="UP000198431"/>
    </source>
</evidence>
<accession>A0AB36NYG7</accession>
<dbReference type="RefSeq" id="WP_073392788.1">
    <property type="nucleotide sequence ID" value="NZ_FRBX01000001.1"/>
</dbReference>
<reference evidence="2 3" key="2">
    <citation type="submission" date="2016-11" db="EMBL/GenBank/DDBJ databases">
        <authorList>
            <person name="Varghese N."/>
            <person name="Submissions S."/>
        </authorList>
    </citation>
    <scope>NUCLEOTIDE SEQUENCE [LARGE SCALE GENOMIC DNA]</scope>
    <source>
        <strain evidence="2 3">DSM 6368</strain>
    </source>
</reference>
<reference evidence="1 4" key="1">
    <citation type="submission" date="2016-11" db="EMBL/GenBank/DDBJ databases">
        <title>Whole genomes of Flavobacteriaceae.</title>
        <authorList>
            <person name="Stine C."/>
            <person name="Li C."/>
            <person name="Tadesse D."/>
        </authorList>
    </citation>
    <scope>NUCLEOTIDE SEQUENCE [LARGE SCALE GENOMIC DNA]</scope>
    <source>
        <strain evidence="1 4">ATCC 19366</strain>
    </source>
</reference>
<dbReference type="EMBL" id="MUHB01000014">
    <property type="protein sequence ID" value="OXB03267.1"/>
    <property type="molecule type" value="Genomic_DNA"/>
</dbReference>
<comment type="caution">
    <text evidence="1">The sequence shown here is derived from an EMBL/GenBank/DDBJ whole genome shotgun (WGS) entry which is preliminary data.</text>
</comment>
<dbReference type="Gene3D" id="2.180.10.10">
    <property type="entry name" value="RHS repeat-associated core"/>
    <property type="match status" value="1"/>
</dbReference>
<evidence type="ECO:0000313" key="3">
    <source>
        <dbReference type="Proteomes" id="UP000184216"/>
    </source>
</evidence>
<organism evidence="1 4">
    <name type="scientific">Flavobacterium pectinovorum</name>
    <dbReference type="NCBI Taxonomy" id="29533"/>
    <lineage>
        <taxon>Bacteria</taxon>
        <taxon>Pseudomonadati</taxon>
        <taxon>Bacteroidota</taxon>
        <taxon>Flavobacteriia</taxon>
        <taxon>Flavobacteriales</taxon>
        <taxon>Flavobacteriaceae</taxon>
        <taxon>Flavobacterium</taxon>
    </lineage>
</organism>
<dbReference type="Proteomes" id="UP000184216">
    <property type="component" value="Unassembled WGS sequence"/>
</dbReference>
<evidence type="ECO:0000313" key="1">
    <source>
        <dbReference type="EMBL" id="OXB03267.1"/>
    </source>
</evidence>
<keyword evidence="3" id="KW-1185">Reference proteome</keyword>
<proteinExistence type="predicted"/>
<dbReference type="EMBL" id="FRBX01000001">
    <property type="protein sequence ID" value="SHL21779.1"/>
    <property type="molecule type" value="Genomic_DNA"/>
</dbReference>
<evidence type="ECO:0000313" key="2">
    <source>
        <dbReference type="EMBL" id="SHL21779.1"/>
    </source>
</evidence>
<protein>
    <submittedName>
        <fullName evidence="2">RHS repeat-associated core domain-containing protein</fullName>
    </submittedName>
</protein>
<dbReference type="NCBIfam" id="TIGR03696">
    <property type="entry name" value="Rhs_assc_core"/>
    <property type="match status" value="1"/>
</dbReference>
<dbReference type="Proteomes" id="UP000198431">
    <property type="component" value="Unassembled WGS sequence"/>
</dbReference>
<dbReference type="AlphaFoldDB" id="A0AB36NYG7"/>
<gene>
    <name evidence="1" type="ORF">B0A72_15105</name>
    <name evidence="2" type="ORF">SAMN05444387_0051</name>
</gene>
<sequence>MYEDVETGLYYNRFRYYNPKSGLYLSQDPIGLLGGIALYAFVHNANSWVDIFGLHGTGGAYLFELENGKRYVGKGEAPRMEQSITQRTAQAKSPVSVKSHISTGGDNELGKMVEHKIMKDEGFVKGSVPENYLNSHLSGQTAWDSNPHLQQKATDLANQLKADFDAKKAAILCH</sequence>